<evidence type="ECO:0000313" key="7">
    <source>
        <dbReference type="Proteomes" id="UP001231924"/>
    </source>
</evidence>
<dbReference type="PANTHER" id="PTHR43537:SF51">
    <property type="entry name" value="HTH-TYPE TRANSCRIPTIONAL REGULATOR LGOR-RELATED"/>
    <property type="match status" value="1"/>
</dbReference>
<dbReference type="SMART" id="SM00345">
    <property type="entry name" value="HTH_GNTR"/>
    <property type="match status" value="1"/>
</dbReference>
<name>A0ABT7MAJ6_9PSEU</name>
<dbReference type="Gene3D" id="1.20.120.530">
    <property type="entry name" value="GntR ligand-binding domain-like"/>
    <property type="match status" value="1"/>
</dbReference>
<dbReference type="RefSeq" id="WP_286054137.1">
    <property type="nucleotide sequence ID" value="NZ_JASVWF010000003.1"/>
</dbReference>
<comment type="caution">
    <text evidence="6">The sequence shown here is derived from an EMBL/GenBank/DDBJ whole genome shotgun (WGS) entry which is preliminary data.</text>
</comment>
<dbReference type="SUPFAM" id="SSF46785">
    <property type="entry name" value="Winged helix' DNA-binding domain"/>
    <property type="match status" value="1"/>
</dbReference>
<feature type="domain" description="HTH gntR-type" evidence="5">
    <location>
        <begin position="9"/>
        <end position="76"/>
    </location>
</feature>
<dbReference type="PROSITE" id="PS50949">
    <property type="entry name" value="HTH_GNTR"/>
    <property type="match status" value="1"/>
</dbReference>
<protein>
    <submittedName>
        <fullName evidence="6">GntR family transcriptional regulator</fullName>
    </submittedName>
</protein>
<dbReference type="InterPro" id="IPR036390">
    <property type="entry name" value="WH_DNA-bd_sf"/>
</dbReference>
<organism evidence="6 7">
    <name type="scientific">Actinomycetospora termitidis</name>
    <dbReference type="NCBI Taxonomy" id="3053470"/>
    <lineage>
        <taxon>Bacteria</taxon>
        <taxon>Bacillati</taxon>
        <taxon>Actinomycetota</taxon>
        <taxon>Actinomycetes</taxon>
        <taxon>Pseudonocardiales</taxon>
        <taxon>Pseudonocardiaceae</taxon>
        <taxon>Actinomycetospora</taxon>
    </lineage>
</organism>
<dbReference type="SMART" id="SM00895">
    <property type="entry name" value="FCD"/>
    <property type="match status" value="1"/>
</dbReference>
<proteinExistence type="predicted"/>
<feature type="region of interest" description="Disordered" evidence="4">
    <location>
        <begin position="219"/>
        <end position="241"/>
    </location>
</feature>
<dbReference type="EMBL" id="JASVWF010000003">
    <property type="protein sequence ID" value="MDL5157689.1"/>
    <property type="molecule type" value="Genomic_DNA"/>
</dbReference>
<keyword evidence="1" id="KW-0805">Transcription regulation</keyword>
<evidence type="ECO:0000256" key="2">
    <source>
        <dbReference type="ARBA" id="ARBA00023125"/>
    </source>
</evidence>
<sequence length="241" mass="25725">MERSARSASGLVDELAAVLRERIYSGRYAAGARLPQETLAAELGVSRTPLREALRALEQDGLVRVDPGQGARVVTGDVPTLLAAYELRAVHDGLAARLAARARPGAARCRDLRHVLTTQRGALDPWSPRAYTGANVDFHEQILHLAGNEFLLAQAPLLRMTAQVFAPVALVEPARARRAIGEHEAIADAIAAADEAAAERLARAHIQTTIDELRQVHEGVTQPCPPTTSPPTSAGRSPTPS</sequence>
<keyword evidence="7" id="KW-1185">Reference proteome</keyword>
<dbReference type="InterPro" id="IPR011711">
    <property type="entry name" value="GntR_C"/>
</dbReference>
<dbReference type="PANTHER" id="PTHR43537">
    <property type="entry name" value="TRANSCRIPTIONAL REGULATOR, GNTR FAMILY"/>
    <property type="match status" value="1"/>
</dbReference>
<dbReference type="InterPro" id="IPR036388">
    <property type="entry name" value="WH-like_DNA-bd_sf"/>
</dbReference>
<dbReference type="SUPFAM" id="SSF48008">
    <property type="entry name" value="GntR ligand-binding domain-like"/>
    <property type="match status" value="1"/>
</dbReference>
<evidence type="ECO:0000256" key="3">
    <source>
        <dbReference type="ARBA" id="ARBA00023163"/>
    </source>
</evidence>
<dbReference type="Gene3D" id="1.10.10.10">
    <property type="entry name" value="Winged helix-like DNA-binding domain superfamily/Winged helix DNA-binding domain"/>
    <property type="match status" value="1"/>
</dbReference>
<keyword evidence="3" id="KW-0804">Transcription</keyword>
<dbReference type="InterPro" id="IPR000524">
    <property type="entry name" value="Tscrpt_reg_HTH_GntR"/>
</dbReference>
<dbReference type="CDD" id="cd07377">
    <property type="entry name" value="WHTH_GntR"/>
    <property type="match status" value="1"/>
</dbReference>
<keyword evidence="2" id="KW-0238">DNA-binding</keyword>
<dbReference type="PRINTS" id="PR00035">
    <property type="entry name" value="HTHGNTR"/>
</dbReference>
<dbReference type="InterPro" id="IPR008920">
    <property type="entry name" value="TF_FadR/GntR_C"/>
</dbReference>
<dbReference type="Pfam" id="PF07729">
    <property type="entry name" value="FCD"/>
    <property type="match status" value="1"/>
</dbReference>
<gene>
    <name evidence="6" type="ORF">QRT03_17115</name>
</gene>
<reference evidence="6 7" key="1">
    <citation type="submission" date="2023-06" db="EMBL/GenBank/DDBJ databases">
        <title>Actinomycetospora Odt1-22.</title>
        <authorList>
            <person name="Supong K."/>
        </authorList>
    </citation>
    <scope>NUCLEOTIDE SEQUENCE [LARGE SCALE GENOMIC DNA]</scope>
    <source>
        <strain evidence="6 7">Odt1-22</strain>
    </source>
</reference>
<accession>A0ABT7MAJ6</accession>
<dbReference type="Pfam" id="PF00392">
    <property type="entry name" value="GntR"/>
    <property type="match status" value="1"/>
</dbReference>
<feature type="compositionally biased region" description="Low complexity" evidence="4">
    <location>
        <begin position="230"/>
        <end position="241"/>
    </location>
</feature>
<evidence type="ECO:0000256" key="4">
    <source>
        <dbReference type="SAM" id="MobiDB-lite"/>
    </source>
</evidence>
<evidence type="ECO:0000313" key="6">
    <source>
        <dbReference type="EMBL" id="MDL5157689.1"/>
    </source>
</evidence>
<evidence type="ECO:0000259" key="5">
    <source>
        <dbReference type="PROSITE" id="PS50949"/>
    </source>
</evidence>
<dbReference type="Proteomes" id="UP001231924">
    <property type="component" value="Unassembled WGS sequence"/>
</dbReference>
<evidence type="ECO:0000256" key="1">
    <source>
        <dbReference type="ARBA" id="ARBA00023015"/>
    </source>
</evidence>